<evidence type="ECO:0000313" key="2">
    <source>
        <dbReference type="Proteomes" id="UP000310158"/>
    </source>
</evidence>
<comment type="caution">
    <text evidence="1">The sequence shown here is derived from an EMBL/GenBank/DDBJ whole genome shotgun (WGS) entry which is preliminary data.</text>
</comment>
<dbReference type="OrthoDB" id="10673006at2759"/>
<name>A0A4S4M3S5_9AGAM</name>
<evidence type="ECO:0000313" key="1">
    <source>
        <dbReference type="EMBL" id="THH19739.1"/>
    </source>
</evidence>
<dbReference type="AlphaFoldDB" id="A0A4S4M3S5"/>
<accession>A0A4S4M3S5</accession>
<reference evidence="1 2" key="1">
    <citation type="submission" date="2019-02" db="EMBL/GenBank/DDBJ databases">
        <title>Genome sequencing of the rare red list fungi Bondarzewia mesenterica.</title>
        <authorList>
            <person name="Buettner E."/>
            <person name="Kellner H."/>
        </authorList>
    </citation>
    <scope>NUCLEOTIDE SEQUENCE [LARGE SCALE GENOMIC DNA]</scope>
    <source>
        <strain evidence="1 2">DSM 108281</strain>
    </source>
</reference>
<organism evidence="1 2">
    <name type="scientific">Bondarzewia mesenterica</name>
    <dbReference type="NCBI Taxonomy" id="1095465"/>
    <lineage>
        <taxon>Eukaryota</taxon>
        <taxon>Fungi</taxon>
        <taxon>Dikarya</taxon>
        <taxon>Basidiomycota</taxon>
        <taxon>Agaricomycotina</taxon>
        <taxon>Agaricomycetes</taxon>
        <taxon>Russulales</taxon>
        <taxon>Bondarzewiaceae</taxon>
        <taxon>Bondarzewia</taxon>
    </lineage>
</organism>
<dbReference type="EMBL" id="SGPL01000037">
    <property type="protein sequence ID" value="THH19739.1"/>
    <property type="molecule type" value="Genomic_DNA"/>
</dbReference>
<protein>
    <submittedName>
        <fullName evidence="1">Uncharacterized protein</fullName>
    </submittedName>
</protein>
<proteinExistence type="predicted"/>
<dbReference type="Proteomes" id="UP000310158">
    <property type="component" value="Unassembled WGS sequence"/>
</dbReference>
<gene>
    <name evidence="1" type="ORF">EW146_g1501</name>
</gene>
<keyword evidence="2" id="KW-1185">Reference proteome</keyword>
<sequence>MLLDLCRRRVDSVFGKDAASFSSAAALVESAIATFSSSAIAAPSPLVAAAATNATSSIAAAPSQVIAKAADAEPCNTTTSTVTLTSVSAATAIATTPVSLSYVLSLAAAAPSPSALHARQDNFTGSGSSDSDSGIVDSFVNTVKGVAGPAAVSSVFGRDAVTDTLGGIVDTVGRVAQPASICYSHSTALIVYAHSEIITGNSTAPSANPVSGAVTATEQLAGPVVVTVEVAVTPAIRQAEAVTDIVGGVIKTVENVATPIVSTVEAEGVVLRCEDASKDDDDC</sequence>